<evidence type="ECO:0000256" key="10">
    <source>
        <dbReference type="ARBA" id="ARBA00022833"/>
    </source>
</evidence>
<dbReference type="EC" id="3.4.11.2" evidence="4"/>
<dbReference type="SUPFAM" id="SSF63737">
    <property type="entry name" value="Leukotriene A4 hydrolase N-terminal domain"/>
    <property type="match status" value="1"/>
</dbReference>
<comment type="catalytic activity">
    <reaction evidence="1">
        <text>Release of an N-terminal amino acid, Xaa-|-Yaa- from a peptide, amide or arylamide. Xaa is preferably Ala, but may be most amino acids including Pro (slow action). When a terminal hydrophobic residue is followed by a prolyl residue, the two may be released as an intact Xaa-Pro dipeptide.</text>
        <dbReference type="EC" id="3.4.11.2"/>
    </reaction>
</comment>
<evidence type="ECO:0000256" key="5">
    <source>
        <dbReference type="ARBA" id="ARBA00015611"/>
    </source>
</evidence>
<dbReference type="Pfam" id="PF11838">
    <property type="entry name" value="ERAP1_C"/>
    <property type="match status" value="1"/>
</dbReference>
<organism evidence="17 18">
    <name type="scientific">Kitasatospora setae (strain ATCC 33774 / DSM 43861 / JCM 3304 / KCC A-0304 / NBRC 14216 / KM-6054)</name>
    <name type="common">Streptomyces setae</name>
    <dbReference type="NCBI Taxonomy" id="452652"/>
    <lineage>
        <taxon>Bacteria</taxon>
        <taxon>Bacillati</taxon>
        <taxon>Actinomycetota</taxon>
        <taxon>Actinomycetes</taxon>
        <taxon>Kitasatosporales</taxon>
        <taxon>Streptomycetaceae</taxon>
        <taxon>Kitasatospora</taxon>
    </lineage>
</organism>
<gene>
    <name evidence="17" type="primary">pepN3</name>
    <name evidence="17" type="ordered locus">KSE_55780</name>
</gene>
<keyword evidence="9 17" id="KW-0378">Hydrolase</keyword>
<dbReference type="GO" id="GO:0016020">
    <property type="term" value="C:membrane"/>
    <property type="evidence" value="ECO:0007669"/>
    <property type="project" value="TreeGrafter"/>
</dbReference>
<evidence type="ECO:0000256" key="11">
    <source>
        <dbReference type="ARBA" id="ARBA00023049"/>
    </source>
</evidence>
<dbReference type="KEGG" id="ksk:KSE_55780"/>
<dbReference type="GO" id="GO:0070006">
    <property type="term" value="F:metalloaminopeptidase activity"/>
    <property type="evidence" value="ECO:0007669"/>
    <property type="project" value="TreeGrafter"/>
</dbReference>
<sequence length="831" mass="89939">MPALQRSEATVRARLLEVDGYHVDLDLTRGPDRFGSTTVIRFRCAEPGADSFVDVDPAVLRSAVLNGRPLDPAALDGNRLALPGLRAENELRVDAEMRYSRTGEGLHRYTDPADDAVYVYATCGPDLAAKVFACFDQPDLKAPFTLTATAPEDWTLVGNGAEVSGEKGSWEFAPTKPISTYLFTVVGGPLHSVRGEHDGIPLGLHARRSLAAELDREAAELFEVTAASLDRLHELFDERYPFGEYHQAFVPEFNWGAMENPGCVVFRDEMLFRSPATHDERERRAMVVCHEMAHMWFGDLVTMRWWDDLWLNESFAEMLGYRIAAEATRFTGTWTGFSAQRKGWGYDADQRASTHPVAGNGTRSVAEAMVNFDGISYAKGASALRQLVAWLGDDAFFAGLNAYFADHLYGNAELPDFLAALSASSGRDVPGWADAWLRTSGVDTLRAETERAADGTLTALTVVNEGSRPHLIEVGGYRVEDGRVVPAGRAAVELGPGRRVAVPAPVEAGATLVVPNDGDLTWAKIRLDEHSWRAVRESLSAIEDDVTRAVLWEHARDLVRDAEVDPAVYLDLMERHLPAETSDSIVERVLTFARAFVVARYLPAARRADGLAAVSRTARALLAGGGSEGIRLAALRAAVESSGGDAQLAELRGWLAGDGLPGGLTLGPELRWAAIARLAALGHADEDAIAAEEARDPGSEAEFGAARARAARPGEAAKAAAWDLLFTPDAVSNRILEATARGFWASGDPERQTGYALRFFERITEAADRSDTVTRLLGQNLFPDAEATPEAVAAAEAVLADPALTPALRRNLADSADDLRRTRAVRVAFGG</sequence>
<dbReference type="PANTHER" id="PTHR11533:SF174">
    <property type="entry name" value="PUROMYCIN-SENSITIVE AMINOPEPTIDASE-RELATED"/>
    <property type="match status" value="1"/>
</dbReference>
<dbReference type="STRING" id="452652.KSE_55780"/>
<dbReference type="AlphaFoldDB" id="E4N025"/>
<comment type="similarity">
    <text evidence="3">Belongs to the peptidase M1 family.</text>
</comment>
<evidence type="ECO:0000256" key="13">
    <source>
        <dbReference type="ARBA" id="ARBA00031533"/>
    </source>
</evidence>
<dbReference type="SUPFAM" id="SSF55486">
    <property type="entry name" value="Metalloproteases ('zincins'), catalytic domain"/>
    <property type="match status" value="1"/>
</dbReference>
<evidence type="ECO:0000256" key="4">
    <source>
        <dbReference type="ARBA" id="ARBA00012564"/>
    </source>
</evidence>
<dbReference type="GO" id="GO:0043171">
    <property type="term" value="P:peptide catabolic process"/>
    <property type="evidence" value="ECO:0007669"/>
    <property type="project" value="TreeGrafter"/>
</dbReference>
<dbReference type="InterPro" id="IPR045357">
    <property type="entry name" value="Aminopeptidase_N-like_N"/>
</dbReference>
<dbReference type="InterPro" id="IPR014782">
    <property type="entry name" value="Peptidase_M1_dom"/>
</dbReference>
<feature type="domain" description="ERAP1-like C-terminal" evidence="15">
    <location>
        <begin position="512"/>
        <end position="821"/>
    </location>
</feature>
<dbReference type="Pfam" id="PF01433">
    <property type="entry name" value="Peptidase_M1"/>
    <property type="match status" value="1"/>
</dbReference>
<dbReference type="GO" id="GO:0005615">
    <property type="term" value="C:extracellular space"/>
    <property type="evidence" value="ECO:0007669"/>
    <property type="project" value="TreeGrafter"/>
</dbReference>
<dbReference type="eggNOG" id="COG0308">
    <property type="taxonomic scope" value="Bacteria"/>
</dbReference>
<evidence type="ECO:0000313" key="17">
    <source>
        <dbReference type="EMBL" id="BAJ31353.1"/>
    </source>
</evidence>
<reference evidence="17 18" key="1">
    <citation type="journal article" date="2010" name="DNA Res.">
        <title>Genome sequence of Kitasatospora setae NBRC 14216T: an evolutionary snapshot of the family Streptomycetaceae.</title>
        <authorList>
            <person name="Ichikawa N."/>
            <person name="Oguchi A."/>
            <person name="Ikeda H."/>
            <person name="Ishikawa J."/>
            <person name="Kitani S."/>
            <person name="Watanabe Y."/>
            <person name="Nakamura S."/>
            <person name="Katano Y."/>
            <person name="Kishi E."/>
            <person name="Sasagawa M."/>
            <person name="Ankai A."/>
            <person name="Fukui S."/>
            <person name="Hashimoto Y."/>
            <person name="Kamata S."/>
            <person name="Otoguro M."/>
            <person name="Tanikawa S."/>
            <person name="Nihira T."/>
            <person name="Horinouchi S."/>
            <person name="Ohnishi Y."/>
            <person name="Hayakawa M."/>
            <person name="Kuzuyama T."/>
            <person name="Arisawa A."/>
            <person name="Nomoto F."/>
            <person name="Miura H."/>
            <person name="Takahashi Y."/>
            <person name="Fujita N."/>
        </authorList>
    </citation>
    <scope>NUCLEOTIDE SEQUENCE [LARGE SCALE GENOMIC DNA]</scope>
    <source>
        <strain evidence="18">ATCC 33774 / DSM 43861 / JCM 3304 / KCC A-0304 / NBRC 14216 / KM-6054</strain>
    </source>
</reference>
<evidence type="ECO:0000256" key="7">
    <source>
        <dbReference type="ARBA" id="ARBA00022670"/>
    </source>
</evidence>
<evidence type="ECO:0000313" key="18">
    <source>
        <dbReference type="Proteomes" id="UP000007076"/>
    </source>
</evidence>
<evidence type="ECO:0000256" key="1">
    <source>
        <dbReference type="ARBA" id="ARBA00000098"/>
    </source>
</evidence>
<dbReference type="CDD" id="cd09602">
    <property type="entry name" value="M1_APN"/>
    <property type="match status" value="1"/>
</dbReference>
<evidence type="ECO:0000259" key="16">
    <source>
        <dbReference type="Pfam" id="PF17900"/>
    </source>
</evidence>
<dbReference type="PANTHER" id="PTHR11533">
    <property type="entry name" value="PROTEASE M1 ZINC METALLOPROTEASE"/>
    <property type="match status" value="1"/>
</dbReference>
<keyword evidence="6 17" id="KW-0031">Aminopeptidase</keyword>
<accession>E4N025</accession>
<comment type="cofactor">
    <cofactor evidence="2">
        <name>Zn(2+)</name>
        <dbReference type="ChEBI" id="CHEBI:29105"/>
    </cofactor>
</comment>
<evidence type="ECO:0000256" key="8">
    <source>
        <dbReference type="ARBA" id="ARBA00022723"/>
    </source>
</evidence>
<dbReference type="RefSeq" id="WP_014138650.1">
    <property type="nucleotide sequence ID" value="NC_016109.1"/>
</dbReference>
<evidence type="ECO:0000256" key="6">
    <source>
        <dbReference type="ARBA" id="ARBA00022438"/>
    </source>
</evidence>
<evidence type="ECO:0000256" key="12">
    <source>
        <dbReference type="ARBA" id="ARBA00029811"/>
    </source>
</evidence>
<dbReference type="Pfam" id="PF17900">
    <property type="entry name" value="Peptidase_M1_N"/>
    <property type="match status" value="1"/>
</dbReference>
<dbReference type="GO" id="GO:0006508">
    <property type="term" value="P:proteolysis"/>
    <property type="evidence" value="ECO:0007669"/>
    <property type="project" value="UniProtKB-KW"/>
</dbReference>
<dbReference type="Proteomes" id="UP000007076">
    <property type="component" value="Chromosome"/>
</dbReference>
<dbReference type="InterPro" id="IPR012778">
    <property type="entry name" value="Pept_M1_aminopeptidase"/>
</dbReference>
<dbReference type="PRINTS" id="PR00756">
    <property type="entry name" value="ALADIPTASE"/>
</dbReference>
<evidence type="ECO:0000256" key="3">
    <source>
        <dbReference type="ARBA" id="ARBA00010136"/>
    </source>
</evidence>
<dbReference type="EMBL" id="AP010968">
    <property type="protein sequence ID" value="BAJ31353.1"/>
    <property type="molecule type" value="Genomic_DNA"/>
</dbReference>
<dbReference type="InterPro" id="IPR027268">
    <property type="entry name" value="Peptidase_M4/M1_CTD_sf"/>
</dbReference>
<dbReference type="Gene3D" id="1.10.390.10">
    <property type="entry name" value="Neutral Protease Domain 2"/>
    <property type="match status" value="1"/>
</dbReference>
<dbReference type="PATRIC" id="fig|452652.3.peg.5586"/>
<evidence type="ECO:0000256" key="2">
    <source>
        <dbReference type="ARBA" id="ARBA00001947"/>
    </source>
</evidence>
<dbReference type="MEROPS" id="M01.012"/>
<dbReference type="FunFam" id="2.60.40.1730:FF:000010">
    <property type="entry name" value="Putative aminopeptidase N"/>
    <property type="match status" value="1"/>
</dbReference>
<name>E4N025_KITSK</name>
<dbReference type="GO" id="GO:0005737">
    <property type="term" value="C:cytoplasm"/>
    <property type="evidence" value="ECO:0007669"/>
    <property type="project" value="TreeGrafter"/>
</dbReference>
<evidence type="ECO:0000259" key="14">
    <source>
        <dbReference type="Pfam" id="PF01433"/>
    </source>
</evidence>
<dbReference type="InterPro" id="IPR050344">
    <property type="entry name" value="Peptidase_M1_aminopeptidases"/>
</dbReference>
<dbReference type="GO" id="GO:0008270">
    <property type="term" value="F:zinc ion binding"/>
    <property type="evidence" value="ECO:0007669"/>
    <property type="project" value="InterPro"/>
</dbReference>
<dbReference type="GO" id="GO:0016285">
    <property type="term" value="F:alanyl aminopeptidase activity"/>
    <property type="evidence" value="ECO:0007669"/>
    <property type="project" value="UniProtKB-EC"/>
</dbReference>
<dbReference type="HOGENOM" id="CLU_007335_1_1_11"/>
<dbReference type="NCBIfam" id="TIGR02412">
    <property type="entry name" value="pepN_strep_liv"/>
    <property type="match status" value="1"/>
</dbReference>
<dbReference type="InterPro" id="IPR042097">
    <property type="entry name" value="Aminopeptidase_N-like_N_sf"/>
</dbReference>
<proteinExistence type="inferred from homology"/>
<dbReference type="InterPro" id="IPR024571">
    <property type="entry name" value="ERAP1-like_C_dom"/>
</dbReference>
<dbReference type="GO" id="GO:0042277">
    <property type="term" value="F:peptide binding"/>
    <property type="evidence" value="ECO:0007669"/>
    <property type="project" value="TreeGrafter"/>
</dbReference>
<keyword evidence="11" id="KW-0482">Metalloprotease</keyword>
<protein>
    <recommendedName>
        <fullName evidence="5">Aminopeptidase N</fullName>
        <ecNumber evidence="4">3.4.11.2</ecNumber>
    </recommendedName>
    <alternativeName>
        <fullName evidence="12">Alanine aminopeptidase</fullName>
    </alternativeName>
    <alternativeName>
        <fullName evidence="13">Lysyl aminopeptidase</fullName>
    </alternativeName>
</protein>
<keyword evidence="18" id="KW-1185">Reference proteome</keyword>
<keyword evidence="8" id="KW-0479">Metal-binding</keyword>
<evidence type="ECO:0000259" key="15">
    <source>
        <dbReference type="Pfam" id="PF11838"/>
    </source>
</evidence>
<dbReference type="Gene3D" id="2.60.40.1730">
    <property type="entry name" value="tricorn interacting facor f3 domain"/>
    <property type="match status" value="1"/>
</dbReference>
<keyword evidence="10" id="KW-0862">Zinc</keyword>
<dbReference type="InterPro" id="IPR001930">
    <property type="entry name" value="Peptidase_M1"/>
</dbReference>
<keyword evidence="7" id="KW-0645">Protease</keyword>
<feature type="domain" description="Aminopeptidase N-like N-terminal" evidence="16">
    <location>
        <begin position="99"/>
        <end position="182"/>
    </location>
</feature>
<evidence type="ECO:0000256" key="9">
    <source>
        <dbReference type="ARBA" id="ARBA00022801"/>
    </source>
</evidence>
<feature type="domain" description="Peptidase M1 membrane alanine aminopeptidase" evidence="14">
    <location>
        <begin position="222"/>
        <end position="436"/>
    </location>
</feature>